<dbReference type="PANTHER" id="PTHR15735">
    <property type="entry name" value="FCH AND DOUBLE SH3 DOMAINS PROTEIN"/>
    <property type="match status" value="1"/>
</dbReference>
<dbReference type="Gene3D" id="2.30.30.700">
    <property type="entry name" value="SLA1 homology domain 1"/>
    <property type="match status" value="1"/>
</dbReference>
<dbReference type="InterPro" id="IPR001452">
    <property type="entry name" value="SH3_domain"/>
</dbReference>
<keyword evidence="8" id="KW-1185">Reference proteome</keyword>
<dbReference type="OrthoDB" id="5971719at2759"/>
<feature type="compositionally biased region" description="Pro residues" evidence="5">
    <location>
        <begin position="425"/>
        <end position="438"/>
    </location>
</feature>
<dbReference type="Proteomes" id="UP000253551">
    <property type="component" value="Unassembled WGS sequence"/>
</dbReference>
<evidence type="ECO:0000256" key="3">
    <source>
        <dbReference type="ARBA" id="ARBA00022443"/>
    </source>
</evidence>
<feature type="compositionally biased region" description="Basic and acidic residues" evidence="5">
    <location>
        <begin position="565"/>
        <end position="575"/>
    </location>
</feature>
<dbReference type="Gene3D" id="1.10.150.50">
    <property type="entry name" value="Transcription Factor, Ets-1"/>
    <property type="match status" value="1"/>
</dbReference>
<dbReference type="Gene3D" id="2.30.30.40">
    <property type="entry name" value="SH3 Domains"/>
    <property type="match status" value="3"/>
</dbReference>
<dbReference type="Pfam" id="PF00018">
    <property type="entry name" value="SH3_1"/>
    <property type="match status" value="1"/>
</dbReference>
<evidence type="ECO:0000256" key="1">
    <source>
        <dbReference type="ARBA" id="ARBA00007948"/>
    </source>
</evidence>
<dbReference type="SUPFAM" id="SSF50044">
    <property type="entry name" value="SH3-domain"/>
    <property type="match status" value="2"/>
</dbReference>
<keyword evidence="3 4" id="KW-0728">SH3 domain</keyword>
<dbReference type="AlphaFoldDB" id="A0A367IYV1"/>
<name>A0A367IYV1_RHIST</name>
<feature type="compositionally biased region" description="Basic and acidic residues" evidence="5">
    <location>
        <begin position="510"/>
        <end position="549"/>
    </location>
</feature>
<feature type="non-terminal residue" evidence="7">
    <location>
        <position position="575"/>
    </location>
</feature>
<reference evidence="7 8" key="1">
    <citation type="journal article" date="2018" name="G3 (Bethesda)">
        <title>Phylogenetic and Phylogenomic Definition of Rhizopus Species.</title>
        <authorList>
            <person name="Gryganskyi A.P."/>
            <person name="Golan J."/>
            <person name="Dolatabadi S."/>
            <person name="Mondo S."/>
            <person name="Robb S."/>
            <person name="Idnurm A."/>
            <person name="Muszewska A."/>
            <person name="Steczkiewicz K."/>
            <person name="Masonjones S."/>
            <person name="Liao H.L."/>
            <person name="Gajdeczka M.T."/>
            <person name="Anike F."/>
            <person name="Vuek A."/>
            <person name="Anishchenko I.M."/>
            <person name="Voigt K."/>
            <person name="de Hoog G.S."/>
            <person name="Smith M.E."/>
            <person name="Heitman J."/>
            <person name="Vilgalys R."/>
            <person name="Stajich J.E."/>
        </authorList>
    </citation>
    <scope>NUCLEOTIDE SEQUENCE [LARGE SCALE GENOMIC DNA]</scope>
    <source>
        <strain evidence="7 8">LSU 92-RS-03</strain>
    </source>
</reference>
<proteinExistence type="inferred from homology"/>
<feature type="compositionally biased region" description="Pro residues" evidence="5">
    <location>
        <begin position="105"/>
        <end position="130"/>
    </location>
</feature>
<protein>
    <recommendedName>
        <fullName evidence="2">Actin cytoskeleton-regulatory complex protein SLA1</fullName>
    </recommendedName>
</protein>
<dbReference type="GO" id="GO:0008092">
    <property type="term" value="F:cytoskeletal protein binding"/>
    <property type="evidence" value="ECO:0007669"/>
    <property type="project" value="InterPro"/>
</dbReference>
<feature type="compositionally biased region" description="Basic and acidic residues" evidence="5">
    <location>
        <begin position="1"/>
        <end position="11"/>
    </location>
</feature>
<dbReference type="STRING" id="4846.A0A367IYV1"/>
<organism evidence="7 8">
    <name type="scientific">Rhizopus stolonifer</name>
    <name type="common">Rhizopus nigricans</name>
    <dbReference type="NCBI Taxonomy" id="4846"/>
    <lineage>
        <taxon>Eukaryota</taxon>
        <taxon>Fungi</taxon>
        <taxon>Fungi incertae sedis</taxon>
        <taxon>Mucoromycota</taxon>
        <taxon>Mucoromycotina</taxon>
        <taxon>Mucoromycetes</taxon>
        <taxon>Mucorales</taxon>
        <taxon>Mucorineae</taxon>
        <taxon>Rhizopodaceae</taxon>
        <taxon>Rhizopus</taxon>
    </lineage>
</organism>
<evidence type="ECO:0000313" key="7">
    <source>
        <dbReference type="EMBL" id="RCH82860.1"/>
    </source>
</evidence>
<dbReference type="GO" id="GO:0042802">
    <property type="term" value="F:identical protein binding"/>
    <property type="evidence" value="ECO:0007669"/>
    <property type="project" value="InterPro"/>
</dbReference>
<dbReference type="GO" id="GO:0043130">
    <property type="term" value="F:ubiquitin binding"/>
    <property type="evidence" value="ECO:0007669"/>
    <property type="project" value="InterPro"/>
</dbReference>
<dbReference type="EMBL" id="PJQM01004951">
    <property type="protein sequence ID" value="RCH82860.1"/>
    <property type="molecule type" value="Genomic_DNA"/>
</dbReference>
<dbReference type="InterPro" id="IPR013761">
    <property type="entry name" value="SAM/pointed_sf"/>
</dbReference>
<sequence length="575" mass="67060">KEDDDWWKTELKQNTGEEQGPIGLVPATYLEEVQPIGRVRAEYDYVAQQEEELSFEEGDEMVLLEKDDPDWFLVKSSKGDIGLAPSNYVISLDDHQPEQLDEPPVTTPVPAPPAPPAPSVTAPVPPPPVQPILSQPTGSTTREIIADEAQSWNVQEYDPAKKKKKKGKGSLFIGNGMICYGSETDKASPVQQYPILDVTKYLYDGKNLHIEIEAEGGDELSVEENEQLYVLDYERTDGWWRVQKVEDKEEIRRRREEEERALYQQRLAEEEERERIRRHEQEENERKRRRQEEEEEEKRRKEEERRREEEEKRRQAQEAAKRAELARQKQLEEDYKRKEAERKATLARSASKSNRHQDLPKPDSTKIRTWTDRSGSFKVEAQFIDYHNGKLRLHKLNGVKIDVPVEKMCADDIRWVEEHTRQPKPASPEPTPAMPPRPPQEKKFNDRWDWFDWFMLVGIPMQASLQYASAFKAEKLDDSDIQNLTHKQMKTLGLKEEHVQRIQRYIETGKPEASEQELDEQKTRELQIAKDEEYARKLQSEIEAREKPTRSASVSRPKPSVSAPKDVHPDLLDFI</sequence>
<evidence type="ECO:0000256" key="2">
    <source>
        <dbReference type="ARBA" id="ARBA00020357"/>
    </source>
</evidence>
<feature type="region of interest" description="Disordered" evidence="5">
    <location>
        <begin position="261"/>
        <end position="369"/>
    </location>
</feature>
<dbReference type="GO" id="GO:0030833">
    <property type="term" value="P:regulation of actin filament polymerization"/>
    <property type="evidence" value="ECO:0007669"/>
    <property type="project" value="TreeGrafter"/>
</dbReference>
<dbReference type="InterPro" id="IPR056996">
    <property type="entry name" value="PH_SLA1"/>
</dbReference>
<feature type="non-terminal residue" evidence="7">
    <location>
        <position position="1"/>
    </location>
</feature>
<evidence type="ECO:0000256" key="4">
    <source>
        <dbReference type="PROSITE-ProRule" id="PRU00192"/>
    </source>
</evidence>
<dbReference type="Pfam" id="PF03983">
    <property type="entry name" value="SHD1"/>
    <property type="match status" value="1"/>
</dbReference>
<feature type="compositionally biased region" description="Basic and acidic residues" evidence="5">
    <location>
        <begin position="355"/>
        <end position="369"/>
    </location>
</feature>
<feature type="compositionally biased region" description="Polar residues" evidence="5">
    <location>
        <begin position="132"/>
        <end position="142"/>
    </location>
</feature>
<comment type="similarity">
    <text evidence="1">Belongs to the SLA1 family.</text>
</comment>
<evidence type="ECO:0000259" key="6">
    <source>
        <dbReference type="PROSITE" id="PS50002"/>
    </source>
</evidence>
<feature type="region of interest" description="Disordered" evidence="5">
    <location>
        <begin position="91"/>
        <end position="145"/>
    </location>
</feature>
<dbReference type="PRINTS" id="PR00452">
    <property type="entry name" value="SH3DOMAIN"/>
</dbReference>
<feature type="region of interest" description="Disordered" evidence="5">
    <location>
        <begin position="1"/>
        <end position="20"/>
    </location>
</feature>
<dbReference type="SMART" id="SM00326">
    <property type="entry name" value="SH3"/>
    <property type="match status" value="1"/>
</dbReference>
<gene>
    <name evidence="7" type="primary">SLA1_1</name>
    <name evidence="7" type="ORF">CU098_001565</name>
</gene>
<evidence type="ECO:0000313" key="8">
    <source>
        <dbReference type="Proteomes" id="UP000253551"/>
    </source>
</evidence>
<comment type="caution">
    <text evidence="7">The sequence shown here is derived from an EMBL/GenBank/DDBJ whole genome shotgun (WGS) entry which is preliminary data.</text>
</comment>
<dbReference type="PANTHER" id="PTHR15735:SF21">
    <property type="entry name" value="PROTEIN NERVOUS WRECK"/>
    <property type="match status" value="1"/>
</dbReference>
<dbReference type="InterPro" id="IPR036028">
    <property type="entry name" value="SH3-like_dom_sf"/>
</dbReference>
<dbReference type="InterPro" id="IPR007131">
    <property type="entry name" value="SHD1"/>
</dbReference>
<dbReference type="Pfam" id="PF24081">
    <property type="entry name" value="PH_SLA1"/>
    <property type="match status" value="1"/>
</dbReference>
<feature type="compositionally biased region" description="Basic and acidic residues" evidence="5">
    <location>
        <begin position="273"/>
        <end position="344"/>
    </location>
</feature>
<feature type="domain" description="SH3" evidence="6">
    <location>
        <begin position="34"/>
        <end position="94"/>
    </location>
</feature>
<evidence type="ECO:0000256" key="5">
    <source>
        <dbReference type="SAM" id="MobiDB-lite"/>
    </source>
</evidence>
<feature type="region of interest" description="Disordered" evidence="5">
    <location>
        <begin position="419"/>
        <end position="442"/>
    </location>
</feature>
<dbReference type="GO" id="GO:0030674">
    <property type="term" value="F:protein-macromolecule adaptor activity"/>
    <property type="evidence" value="ECO:0007669"/>
    <property type="project" value="InterPro"/>
</dbReference>
<dbReference type="CDD" id="cd00174">
    <property type="entry name" value="SH3"/>
    <property type="match status" value="1"/>
</dbReference>
<feature type="region of interest" description="Disordered" evidence="5">
    <location>
        <begin position="510"/>
        <end position="575"/>
    </location>
</feature>
<dbReference type="PROSITE" id="PS50002">
    <property type="entry name" value="SH3"/>
    <property type="match status" value="1"/>
</dbReference>
<accession>A0A367IYV1</accession>